<evidence type="ECO:0000313" key="3">
    <source>
        <dbReference type="Proteomes" id="UP001501352"/>
    </source>
</evidence>
<dbReference type="RefSeq" id="WP_343793155.1">
    <property type="nucleotide sequence ID" value="NZ_BAAAGA010000005.1"/>
</dbReference>
<keyword evidence="1" id="KW-0732">Signal</keyword>
<dbReference type="Proteomes" id="UP001501352">
    <property type="component" value="Unassembled WGS sequence"/>
</dbReference>
<dbReference type="EMBL" id="BAAAGA010000005">
    <property type="protein sequence ID" value="GAA0623335.1"/>
    <property type="molecule type" value="Genomic_DNA"/>
</dbReference>
<accession>A0ABN1GY78</accession>
<keyword evidence="3" id="KW-1185">Reference proteome</keyword>
<gene>
    <name evidence="2" type="ORF">GCM10009422_19230</name>
</gene>
<proteinExistence type="predicted"/>
<reference evidence="2 3" key="1">
    <citation type="journal article" date="2019" name="Int. J. Syst. Evol. Microbiol.">
        <title>The Global Catalogue of Microorganisms (GCM) 10K type strain sequencing project: providing services to taxonomists for standard genome sequencing and annotation.</title>
        <authorList>
            <consortium name="The Broad Institute Genomics Platform"/>
            <consortium name="The Broad Institute Genome Sequencing Center for Infectious Disease"/>
            <person name="Wu L."/>
            <person name="Ma J."/>
        </authorList>
    </citation>
    <scope>NUCLEOTIDE SEQUENCE [LARGE SCALE GENOMIC DNA]</scope>
    <source>
        <strain evidence="2 3">JCM 12928</strain>
    </source>
</reference>
<organism evidence="2 3">
    <name type="scientific">Brevundimonas kwangchunensis</name>
    <dbReference type="NCBI Taxonomy" id="322163"/>
    <lineage>
        <taxon>Bacteria</taxon>
        <taxon>Pseudomonadati</taxon>
        <taxon>Pseudomonadota</taxon>
        <taxon>Alphaproteobacteria</taxon>
        <taxon>Caulobacterales</taxon>
        <taxon>Caulobacteraceae</taxon>
        <taxon>Brevundimonas</taxon>
    </lineage>
</organism>
<protein>
    <recommendedName>
        <fullName evidence="4">Lipoprotein</fullName>
    </recommendedName>
</protein>
<evidence type="ECO:0000256" key="1">
    <source>
        <dbReference type="SAM" id="SignalP"/>
    </source>
</evidence>
<name>A0ABN1GY78_9CAUL</name>
<comment type="caution">
    <text evidence="2">The sequence shown here is derived from an EMBL/GenBank/DDBJ whole genome shotgun (WGS) entry which is preliminary data.</text>
</comment>
<evidence type="ECO:0008006" key="4">
    <source>
        <dbReference type="Google" id="ProtNLM"/>
    </source>
</evidence>
<sequence>MRKTLILTGAVTAALALTGCASAGGNDAPPPSWFNASGTTFEGWARVQGDEIRLFQEERDLTLGFPGDCVSAALPRSVQETARDVSSRKIRLTGRAVAWAERDGAQTWNWQGTRITNLCGRDTIVLADRVEVVQ</sequence>
<dbReference type="PROSITE" id="PS51257">
    <property type="entry name" value="PROKAR_LIPOPROTEIN"/>
    <property type="match status" value="1"/>
</dbReference>
<evidence type="ECO:0000313" key="2">
    <source>
        <dbReference type="EMBL" id="GAA0623335.1"/>
    </source>
</evidence>
<feature type="chain" id="PRO_5045782985" description="Lipoprotein" evidence="1">
    <location>
        <begin position="24"/>
        <end position="134"/>
    </location>
</feature>
<feature type="signal peptide" evidence="1">
    <location>
        <begin position="1"/>
        <end position="23"/>
    </location>
</feature>